<dbReference type="OrthoDB" id="206969at2759"/>
<dbReference type="AlphaFoldDB" id="A0A7M5VDJ4"/>
<dbReference type="PANTHER" id="PTHR13621:SF2">
    <property type="entry name" value="PROLINE-RICH PROTEIN PRCC"/>
    <property type="match status" value="1"/>
</dbReference>
<name>A0A7M5VDJ4_9CNID</name>
<organism evidence="2 3">
    <name type="scientific">Clytia hemisphaerica</name>
    <dbReference type="NCBI Taxonomy" id="252671"/>
    <lineage>
        <taxon>Eukaryota</taxon>
        <taxon>Metazoa</taxon>
        <taxon>Cnidaria</taxon>
        <taxon>Hydrozoa</taxon>
        <taxon>Hydroidolina</taxon>
        <taxon>Leptothecata</taxon>
        <taxon>Obeliida</taxon>
        <taxon>Clytiidae</taxon>
        <taxon>Clytia</taxon>
    </lineage>
</organism>
<dbReference type="Pfam" id="PF10253">
    <property type="entry name" value="PRCC"/>
    <property type="match status" value="1"/>
</dbReference>
<feature type="region of interest" description="Disordered" evidence="1">
    <location>
        <begin position="1"/>
        <end position="54"/>
    </location>
</feature>
<feature type="compositionally biased region" description="Acidic residues" evidence="1">
    <location>
        <begin position="181"/>
        <end position="191"/>
    </location>
</feature>
<feature type="compositionally biased region" description="Acidic residues" evidence="1">
    <location>
        <begin position="281"/>
        <end position="291"/>
    </location>
</feature>
<feature type="compositionally biased region" description="Basic and acidic residues" evidence="1">
    <location>
        <begin position="133"/>
        <end position="147"/>
    </location>
</feature>
<dbReference type="RefSeq" id="XP_066920312.1">
    <property type="nucleotide sequence ID" value="XM_067064211.1"/>
</dbReference>
<feature type="compositionally biased region" description="Polar residues" evidence="1">
    <location>
        <begin position="421"/>
        <end position="438"/>
    </location>
</feature>
<dbReference type="PANTHER" id="PTHR13621">
    <property type="entry name" value="PROLINE-RICH PROTEIN PRCC"/>
    <property type="match status" value="1"/>
</dbReference>
<reference evidence="2" key="1">
    <citation type="submission" date="2021-01" db="UniProtKB">
        <authorList>
            <consortium name="EnsemblMetazoa"/>
        </authorList>
    </citation>
    <scope>IDENTIFICATION</scope>
</reference>
<feature type="compositionally biased region" description="Acidic residues" evidence="1">
    <location>
        <begin position="10"/>
        <end position="22"/>
    </location>
</feature>
<accession>A0A7M5VDJ4</accession>
<feature type="compositionally biased region" description="Polar residues" evidence="1">
    <location>
        <begin position="256"/>
        <end position="275"/>
    </location>
</feature>
<feature type="compositionally biased region" description="Basic and acidic residues" evidence="1">
    <location>
        <begin position="344"/>
        <end position="366"/>
    </location>
</feature>
<dbReference type="GO" id="GO:0005634">
    <property type="term" value="C:nucleus"/>
    <property type="evidence" value="ECO:0007669"/>
    <property type="project" value="TreeGrafter"/>
</dbReference>
<protein>
    <recommendedName>
        <fullName evidence="4">Proline-rich protein PRCC</fullName>
    </recommendedName>
</protein>
<feature type="compositionally biased region" description="Polar residues" evidence="1">
    <location>
        <begin position="374"/>
        <end position="384"/>
    </location>
</feature>
<dbReference type="GeneID" id="136807618"/>
<dbReference type="EnsemblMetazoa" id="CLYHEMT012514.1">
    <property type="protein sequence ID" value="CLYHEMP012514.1"/>
    <property type="gene ID" value="CLYHEMG012514"/>
</dbReference>
<sequence>MSLVAAYSESESENESDQEQENPNEVKVETAKTTLNIHQADEKPPVEEERTGFEIEDEDDWQTCDSVNTAQTTNLGGESSNEFFSKLPEPAAMESKSTPPIKIEEEEDEFLKKKPSLEDKLFKKEQALLEKELNEKKKHGDKEDSKHFLSKFTKGSGGGGASGKKSKNQKVMISIPTLEDIGADSDSDEESNQPKQEPQKFMASKKSSALFAMLPKPKNSVTVGANKNRVFNREVNRPLVPHTVTKHKPQAKDTSSKSTSINVNPERSVATGNSKVKNDVDSEESEDDDDVSATSFFSFGEKNTTEKNTPMEMKLDEEVDNKNENNTKTENISMEIVNEVTSVKPKERETKIEPKPNKPSSNKKDNSYFATLFKSKTNSQTASVKTKKDISNDNDVRTSCTDSNTKSSIQTSHGITAPYGHSSSDSSVTAPYGGDSSSVTAPYGSSNSAVTAPYGSGNSAVTAPYGSGNSAVTAPYGSHNSISQQHQQMPQNHGYPTNATDNTFFSYSHATSTSSSQQPAQASMDFYHQPNEDTPIDQEAMRALQGRKRRRGEEINIIDVNAQDLQVDKDEYLKNLTVESGYKNKAPQDAGISSQQKRKHQITYLAFQAKEREFELRQSWADSRASKQQTQSKYGF</sequence>
<evidence type="ECO:0000256" key="1">
    <source>
        <dbReference type="SAM" id="MobiDB-lite"/>
    </source>
</evidence>
<evidence type="ECO:0000313" key="2">
    <source>
        <dbReference type="EnsemblMetazoa" id="CLYHEMP012514.1"/>
    </source>
</evidence>
<feature type="region of interest" description="Disordered" evidence="1">
    <location>
        <begin position="476"/>
        <end position="503"/>
    </location>
</feature>
<dbReference type="Proteomes" id="UP000594262">
    <property type="component" value="Unplaced"/>
</dbReference>
<feature type="compositionally biased region" description="Basic and acidic residues" evidence="1">
    <location>
        <begin position="386"/>
        <end position="396"/>
    </location>
</feature>
<feature type="region of interest" description="Disordered" evidence="1">
    <location>
        <begin position="219"/>
        <end position="438"/>
    </location>
</feature>
<evidence type="ECO:0000313" key="3">
    <source>
        <dbReference type="Proteomes" id="UP000594262"/>
    </source>
</evidence>
<feature type="compositionally biased region" description="Basic and acidic residues" evidence="1">
    <location>
        <begin position="39"/>
        <end position="53"/>
    </location>
</feature>
<feature type="region of interest" description="Disordered" evidence="1">
    <location>
        <begin position="71"/>
        <end position="115"/>
    </location>
</feature>
<dbReference type="InterPro" id="IPR018800">
    <property type="entry name" value="PRCC"/>
</dbReference>
<keyword evidence="3" id="KW-1185">Reference proteome</keyword>
<feature type="compositionally biased region" description="Polar residues" evidence="1">
    <location>
        <begin position="476"/>
        <end position="502"/>
    </location>
</feature>
<proteinExistence type="predicted"/>
<feature type="compositionally biased region" description="Polar residues" evidence="1">
    <location>
        <begin position="71"/>
        <end position="83"/>
    </location>
</feature>
<feature type="region of interest" description="Disordered" evidence="1">
    <location>
        <begin position="133"/>
        <end position="204"/>
    </location>
</feature>
<feature type="compositionally biased region" description="Basic and acidic residues" evidence="1">
    <location>
        <begin position="313"/>
        <end position="327"/>
    </location>
</feature>
<evidence type="ECO:0008006" key="4">
    <source>
        <dbReference type="Google" id="ProtNLM"/>
    </source>
</evidence>
<feature type="compositionally biased region" description="Polar residues" evidence="1">
    <location>
        <begin position="397"/>
        <end position="414"/>
    </location>
</feature>